<dbReference type="Proteomes" id="UP000095286">
    <property type="component" value="Unplaced"/>
</dbReference>
<accession>A0AC35TPG3</accession>
<dbReference type="WBParaSite" id="RSKR_0000263400.1">
    <property type="protein sequence ID" value="RSKR_0000263400.1"/>
    <property type="gene ID" value="RSKR_0000263400"/>
</dbReference>
<evidence type="ECO:0000313" key="1">
    <source>
        <dbReference type="Proteomes" id="UP000095286"/>
    </source>
</evidence>
<sequence length="766" mass="87395">MSQSRATQINEQHGNCATQASESCETVNLNNGLIMDVYFEIEKPVIESPDAKENQLQQLGKPTDSHKTTGENSVQQRPPTCSTSNQSNITYKYYNNRNLTLKGSSNYMYISASTFFDSYFNLPAQTLKSNGDISNLISFNSSELLDISEYTRRLALFDNIYYDLNFPLADKLGSNQIQKPDESKVINTEAIQSEEKTKLHEKSTKIPYKNLFMSHINVGSFNSAVKSANLLVSNATNDASKTEDSSEDDYNHKLEVPKAGNNCSNIKFTEMLLNKKEVGDNFISNGIKEFVTCEDEDVINLFETEDECSESEYETDYEDDSQCDSDCSDCISCDSEADTTKSNTLPNCGKKEIGEVGWSEDVTQDSDESDYEDTTDSSDQDSEQSEDETDSSDQDFEQSEDEEEADESDKEVALYNKHRGSLKERCATCPNYAYIYSTDEGYTFLTTSRQVKEYLANKESIPTSEYRGNKSKTFSEWIKEDALDVLVKKVTKQLIKNQFCQDNFQVSVDKAIENVEGNYYYEKALQEELIRTYGHEDGTEFKSYLRTSFDKVSTEVSVLHENVLDDILRNANSTHDLMEVSECVVSFREWCNTFTCRFLAKIKRYAVDSTKPNNITAVVAKTESDYYEKYELQKKIKYCFWCLKREFTKKVNAEEEKIKLSPEAKIDESINAVVARYVDWKNEARDETSNEFSESVMESNSEGAAYYEEELKSSIKTFILSIEDEEYFANIDAPLGQKDTLVVSEKEDSDEFEICGQEYVDLEELE</sequence>
<reference evidence="2" key="1">
    <citation type="submission" date="2016-11" db="UniProtKB">
        <authorList>
            <consortium name="WormBaseParasite"/>
        </authorList>
    </citation>
    <scope>IDENTIFICATION</scope>
    <source>
        <strain evidence="2">KR3021</strain>
    </source>
</reference>
<organism evidence="1 2">
    <name type="scientific">Rhabditophanes sp. KR3021</name>
    <dbReference type="NCBI Taxonomy" id="114890"/>
    <lineage>
        <taxon>Eukaryota</taxon>
        <taxon>Metazoa</taxon>
        <taxon>Ecdysozoa</taxon>
        <taxon>Nematoda</taxon>
        <taxon>Chromadorea</taxon>
        <taxon>Rhabditida</taxon>
        <taxon>Tylenchina</taxon>
        <taxon>Panagrolaimomorpha</taxon>
        <taxon>Strongyloidoidea</taxon>
        <taxon>Alloionematidae</taxon>
        <taxon>Rhabditophanes</taxon>
    </lineage>
</organism>
<proteinExistence type="predicted"/>
<protein>
    <submittedName>
        <fullName evidence="2">MBD domain-containing protein</fullName>
    </submittedName>
</protein>
<name>A0AC35TPG3_9BILA</name>
<evidence type="ECO:0000313" key="2">
    <source>
        <dbReference type="WBParaSite" id="RSKR_0000263400.1"/>
    </source>
</evidence>